<evidence type="ECO:0000313" key="7">
    <source>
        <dbReference type="Proteomes" id="UP000063781"/>
    </source>
</evidence>
<dbReference type="InterPro" id="IPR004792">
    <property type="entry name" value="BaiN-like"/>
</dbReference>
<dbReference type="SUPFAM" id="SSF51905">
    <property type="entry name" value="FAD/NAD(P)-binding domain"/>
    <property type="match status" value="1"/>
</dbReference>
<dbReference type="Proteomes" id="UP000063781">
    <property type="component" value="Chromosome"/>
</dbReference>
<dbReference type="RefSeq" id="WP_067631108.1">
    <property type="nucleotide sequence ID" value="NZ_CP013213.1"/>
</dbReference>
<protein>
    <submittedName>
        <fullName evidence="6">Pyridine nucleotide-disulfide oxidoreductase</fullName>
    </submittedName>
</protein>
<dbReference type="Pfam" id="PF22780">
    <property type="entry name" value="HI0933_like_1st"/>
    <property type="match status" value="1"/>
</dbReference>
<evidence type="ECO:0000259" key="5">
    <source>
        <dbReference type="Pfam" id="PF22780"/>
    </source>
</evidence>
<dbReference type="NCBIfam" id="TIGR00275">
    <property type="entry name" value="aminoacetone oxidase family FAD-binding enzyme"/>
    <property type="match status" value="1"/>
</dbReference>
<evidence type="ECO:0000256" key="1">
    <source>
        <dbReference type="ARBA" id="ARBA00001974"/>
    </source>
</evidence>
<dbReference type="SUPFAM" id="SSF160996">
    <property type="entry name" value="HI0933 insert domain-like"/>
    <property type="match status" value="1"/>
</dbReference>
<dbReference type="AlphaFoldDB" id="A0A0X8GYU5"/>
<proteinExistence type="predicted"/>
<comment type="cofactor">
    <cofactor evidence="1">
        <name>FAD</name>
        <dbReference type="ChEBI" id="CHEBI:57692"/>
    </cofactor>
</comment>
<dbReference type="Gene3D" id="3.50.50.60">
    <property type="entry name" value="FAD/NAD(P)-binding domain"/>
    <property type="match status" value="2"/>
</dbReference>
<dbReference type="InterPro" id="IPR055178">
    <property type="entry name" value="RsdA/BaiN/AoA(So)-like_dom"/>
</dbReference>
<name>A0A0X8GYU5_9FIRM</name>
<keyword evidence="3" id="KW-0274">FAD</keyword>
<feature type="domain" description="RsdA/BaiN/AoA(So)-like Rossmann fold-like" evidence="4">
    <location>
        <begin position="3"/>
        <end position="369"/>
    </location>
</feature>
<gene>
    <name evidence="6" type="ORF">AOC36_02710</name>
</gene>
<keyword evidence="7" id="KW-1185">Reference proteome</keyword>
<evidence type="ECO:0000313" key="6">
    <source>
        <dbReference type="EMBL" id="AMC92933.1"/>
    </source>
</evidence>
<evidence type="ECO:0000256" key="3">
    <source>
        <dbReference type="ARBA" id="ARBA00022827"/>
    </source>
</evidence>
<dbReference type="PRINTS" id="PR00411">
    <property type="entry name" value="PNDRDTASEI"/>
</dbReference>
<dbReference type="InterPro" id="IPR023166">
    <property type="entry name" value="BaiN-like_dom_sf"/>
</dbReference>
<dbReference type="InterPro" id="IPR057661">
    <property type="entry name" value="RsdA/BaiN/AoA(So)_Rossmann"/>
</dbReference>
<organism evidence="6 7">
    <name type="scientific">Erysipelothrix larvae</name>
    <dbReference type="NCBI Taxonomy" id="1514105"/>
    <lineage>
        <taxon>Bacteria</taxon>
        <taxon>Bacillati</taxon>
        <taxon>Bacillota</taxon>
        <taxon>Erysipelotrichia</taxon>
        <taxon>Erysipelotrichales</taxon>
        <taxon>Erysipelotrichaceae</taxon>
        <taxon>Erysipelothrix</taxon>
    </lineage>
</organism>
<evidence type="ECO:0000259" key="4">
    <source>
        <dbReference type="Pfam" id="PF03486"/>
    </source>
</evidence>
<dbReference type="PANTHER" id="PTHR42887">
    <property type="entry name" value="OS12G0638800 PROTEIN"/>
    <property type="match status" value="1"/>
</dbReference>
<dbReference type="STRING" id="1514105.AOC36_02710"/>
<dbReference type="Pfam" id="PF03486">
    <property type="entry name" value="HI0933_like"/>
    <property type="match status" value="1"/>
</dbReference>
<dbReference type="KEGG" id="erl:AOC36_02710"/>
<dbReference type="PANTHER" id="PTHR42887:SF2">
    <property type="entry name" value="OS12G0638800 PROTEIN"/>
    <property type="match status" value="1"/>
</dbReference>
<accession>A0A0X8GYU5</accession>
<dbReference type="Gene3D" id="1.10.8.260">
    <property type="entry name" value="HI0933 insert domain-like"/>
    <property type="match status" value="1"/>
</dbReference>
<dbReference type="OrthoDB" id="9773233at2"/>
<dbReference type="PRINTS" id="PR00368">
    <property type="entry name" value="FADPNR"/>
</dbReference>
<keyword evidence="2" id="KW-0285">Flavoprotein</keyword>
<feature type="domain" description="RsdA/BaiN/AoA(So)-like insert" evidence="5">
    <location>
        <begin position="186"/>
        <end position="270"/>
    </location>
</feature>
<evidence type="ECO:0000256" key="2">
    <source>
        <dbReference type="ARBA" id="ARBA00022630"/>
    </source>
</evidence>
<dbReference type="Gene3D" id="2.40.30.10">
    <property type="entry name" value="Translation factors"/>
    <property type="match status" value="1"/>
</dbReference>
<dbReference type="InterPro" id="IPR036188">
    <property type="entry name" value="FAD/NAD-bd_sf"/>
</dbReference>
<sequence>MISVIGGGPSGMMAAYSAKLHNPKTRVVLFDRNPNLGKKMRLTGGGRCNVTANVSLEDLVKSVVKNGRFLYSSFNNLGPQEIQAFFKHYGVELIEEDHHRMFPKSHRSHDIVDACERALVDVGVELRLGVNVETLTPTSISVDGTSIQCEHIIIATGGRTLPQTGSDGSGYEFASALGHTVTNLLPQEVPLVSNDALIQSKALQGLSFKDVQVKVKDGKKTLATLTHDLIITHFGYSGPVALRASFYVQRLIENQKGPVTLEIDFMPGFQAIDDTHPNLQKRLLDVLSKQDSSLIDALKHFKTSIYATRGFSYAFVTNGGVMVKEIDPKTMKSKRFETISFCGEVMDVSAFTGGYNITAALSSGYTAGKYCMEGKYETVDIL</sequence>
<reference evidence="6 7" key="1">
    <citation type="submission" date="2015-10" db="EMBL/GenBank/DDBJ databases">
        <title>Erysipelothrix larvae sp. LV19 isolated from the larval gut of the rhinoceros beetle, Trypoxylus dichotomus.</title>
        <authorList>
            <person name="Lim S."/>
            <person name="Kim B.-C."/>
        </authorList>
    </citation>
    <scope>NUCLEOTIDE SEQUENCE [LARGE SCALE GENOMIC DNA]</scope>
    <source>
        <strain evidence="6 7">LV19</strain>
    </source>
</reference>
<dbReference type="EMBL" id="CP013213">
    <property type="protein sequence ID" value="AMC92933.1"/>
    <property type="molecule type" value="Genomic_DNA"/>
</dbReference>